<organism evidence="2 3">
    <name type="scientific">Caenorhabditis tropicalis</name>
    <dbReference type="NCBI Taxonomy" id="1561998"/>
    <lineage>
        <taxon>Eukaryota</taxon>
        <taxon>Metazoa</taxon>
        <taxon>Ecdysozoa</taxon>
        <taxon>Nematoda</taxon>
        <taxon>Chromadorea</taxon>
        <taxon>Rhabditida</taxon>
        <taxon>Rhabditina</taxon>
        <taxon>Rhabditomorpha</taxon>
        <taxon>Rhabditoidea</taxon>
        <taxon>Rhabditidae</taxon>
        <taxon>Peloderinae</taxon>
        <taxon>Caenorhabditis</taxon>
    </lineage>
</organism>
<protein>
    <submittedName>
        <fullName evidence="3">G_PROTEIN_RECEP_F1_2 domain-containing protein</fullName>
    </submittedName>
</protein>
<keyword evidence="1" id="KW-0812">Transmembrane</keyword>
<keyword evidence="1" id="KW-0472">Membrane</keyword>
<sequence>MSILTTPPALAITAQDFFASDLCTVHSKINKVCLNDWISKNGTCYEDSCCTSFETATSWYYRCAQGSHVVFSFLGLIVIMVYVLKFSSKHMLPDNVRVLVNIMLILMFAHSVDMISIHVSFGIRWIQLTKF</sequence>
<proteinExistence type="predicted"/>
<feature type="transmembrane region" description="Helical" evidence="1">
    <location>
        <begin position="68"/>
        <end position="86"/>
    </location>
</feature>
<dbReference type="Proteomes" id="UP000095282">
    <property type="component" value="Unplaced"/>
</dbReference>
<evidence type="ECO:0000313" key="3">
    <source>
        <dbReference type="WBParaSite" id="Csp11.Scaffold506.g2416.t1"/>
    </source>
</evidence>
<keyword evidence="1" id="KW-1133">Transmembrane helix</keyword>
<evidence type="ECO:0000256" key="1">
    <source>
        <dbReference type="SAM" id="Phobius"/>
    </source>
</evidence>
<evidence type="ECO:0000313" key="2">
    <source>
        <dbReference type="Proteomes" id="UP000095282"/>
    </source>
</evidence>
<accession>A0A1I7T4U8</accession>
<feature type="transmembrane region" description="Helical" evidence="1">
    <location>
        <begin position="98"/>
        <end position="121"/>
    </location>
</feature>
<name>A0A1I7T4U8_9PELO</name>
<reference evidence="3" key="1">
    <citation type="submission" date="2016-11" db="UniProtKB">
        <authorList>
            <consortium name="WormBaseParasite"/>
        </authorList>
    </citation>
    <scope>IDENTIFICATION</scope>
</reference>
<dbReference type="WBParaSite" id="Csp11.Scaffold506.g2416.t1">
    <property type="protein sequence ID" value="Csp11.Scaffold506.g2416.t1"/>
    <property type="gene ID" value="Csp11.Scaffold506.g2416"/>
</dbReference>
<dbReference type="eggNOG" id="ENOG502TJ2J">
    <property type="taxonomic scope" value="Eukaryota"/>
</dbReference>
<dbReference type="AlphaFoldDB" id="A0A1I7T4U8"/>
<keyword evidence="2" id="KW-1185">Reference proteome</keyword>